<dbReference type="Proteomes" id="UP001596620">
    <property type="component" value="Unassembled WGS sequence"/>
</dbReference>
<sequence>MEKDKPTQQTLLKGAVWLTLAGMAGKLLSAGYRIPLQNLTGDTGFYVYQQIYPFLSIAMMLALYGFPSAVSKIVVVITSRGQSLSWRSFYIPVFVLLSVIAGSIWIIMYLSAPKIAMMTGDPELVQTYRLASWIFLLIPLPALLRGTFQGIGLMQATAISQISEQLLRLSVIITAAAGVYLWQQPVYTIGPGAVAASCAGLLAAVMILLGFLIHYHPVTDEWFSVPWRYYVTTLVVLGTTAALNQMVLVIIQLADTFTLVPGLKAYGLSVDDARQAKGVFDRGQPLIQLGTVLGSSFALALLPALSGDKLKQEPDMMHQLIRSASLISFYLAIGATAGLIIIFPETNRLLFQNTNGTDALRLLALAVFLSSIGITAASILQGLGYMKRTAAFVAIAFCLKWTANYALVPFFGITGSALATVLSLTMFAGLMIVSLRRKLPELKVLQQVNWLALLLALAGMIGFILGVHYLTGPIVSRAGSAVYVITMALAGAAIYSGLLLRLGAFREQDLSRLPLGWLFIRLHKERNS</sequence>
<feature type="transmembrane region" description="Helical" evidence="6">
    <location>
        <begin position="286"/>
        <end position="305"/>
    </location>
</feature>
<dbReference type="CDD" id="cd13124">
    <property type="entry name" value="MATE_SpoVB_like"/>
    <property type="match status" value="1"/>
</dbReference>
<feature type="transmembrane region" description="Helical" evidence="6">
    <location>
        <begin position="363"/>
        <end position="383"/>
    </location>
</feature>
<organism evidence="7 8">
    <name type="scientific">Lentibacillus kimchii</name>
    <dbReference type="NCBI Taxonomy" id="1542911"/>
    <lineage>
        <taxon>Bacteria</taxon>
        <taxon>Bacillati</taxon>
        <taxon>Bacillota</taxon>
        <taxon>Bacilli</taxon>
        <taxon>Bacillales</taxon>
        <taxon>Bacillaceae</taxon>
        <taxon>Lentibacillus</taxon>
    </lineage>
</organism>
<feature type="transmembrane region" description="Helical" evidence="6">
    <location>
        <begin position="390"/>
        <end position="411"/>
    </location>
</feature>
<comment type="caution">
    <text evidence="7">The sequence shown here is derived from an EMBL/GenBank/DDBJ whole genome shotgun (WGS) entry which is preliminary data.</text>
</comment>
<evidence type="ECO:0000256" key="2">
    <source>
        <dbReference type="ARBA" id="ARBA00022475"/>
    </source>
</evidence>
<keyword evidence="4 6" id="KW-1133">Transmembrane helix</keyword>
<protein>
    <submittedName>
        <fullName evidence="7">Oligosaccharide flippase family protein</fullName>
    </submittedName>
</protein>
<feature type="transmembrane region" description="Helical" evidence="6">
    <location>
        <begin position="166"/>
        <end position="183"/>
    </location>
</feature>
<feature type="transmembrane region" description="Helical" evidence="6">
    <location>
        <begin position="189"/>
        <end position="215"/>
    </location>
</feature>
<dbReference type="InterPro" id="IPR050833">
    <property type="entry name" value="Poly_Biosynth_Transport"/>
</dbReference>
<feature type="transmembrane region" description="Helical" evidence="6">
    <location>
        <begin position="481"/>
        <end position="502"/>
    </location>
</feature>
<keyword evidence="8" id="KW-1185">Reference proteome</keyword>
<dbReference type="InterPro" id="IPR024923">
    <property type="entry name" value="PG_synth_SpoVB"/>
</dbReference>
<keyword evidence="3 6" id="KW-0812">Transmembrane</keyword>
<evidence type="ECO:0000256" key="6">
    <source>
        <dbReference type="SAM" id="Phobius"/>
    </source>
</evidence>
<keyword evidence="2" id="KW-1003">Cell membrane</keyword>
<feature type="transmembrane region" description="Helical" evidence="6">
    <location>
        <begin position="89"/>
        <end position="110"/>
    </location>
</feature>
<feature type="transmembrane region" description="Helical" evidence="6">
    <location>
        <begin position="227"/>
        <end position="254"/>
    </location>
</feature>
<dbReference type="PANTHER" id="PTHR30250">
    <property type="entry name" value="PST FAMILY PREDICTED COLANIC ACID TRANSPORTER"/>
    <property type="match status" value="1"/>
</dbReference>
<dbReference type="PANTHER" id="PTHR30250:SF29">
    <property type="entry name" value="POLYSACCHARIDE BIOSYNTHESIS PROTEIN C-TERMINAL DOMAIN-CONTAINING PROTEIN"/>
    <property type="match status" value="1"/>
</dbReference>
<reference evidence="8" key="1">
    <citation type="journal article" date="2019" name="Int. J. Syst. Evol. Microbiol.">
        <title>The Global Catalogue of Microorganisms (GCM) 10K type strain sequencing project: providing services to taxonomists for standard genome sequencing and annotation.</title>
        <authorList>
            <consortium name="The Broad Institute Genomics Platform"/>
            <consortium name="The Broad Institute Genome Sequencing Center for Infectious Disease"/>
            <person name="Wu L."/>
            <person name="Ma J."/>
        </authorList>
    </citation>
    <scope>NUCLEOTIDE SEQUENCE [LARGE SCALE GENOMIC DNA]</scope>
    <source>
        <strain evidence="8">JCM 30234</strain>
    </source>
</reference>
<dbReference type="EMBL" id="JBHTGR010000006">
    <property type="protein sequence ID" value="MFC7746579.1"/>
    <property type="molecule type" value="Genomic_DNA"/>
</dbReference>
<proteinExistence type="predicted"/>
<evidence type="ECO:0000256" key="4">
    <source>
        <dbReference type="ARBA" id="ARBA00022989"/>
    </source>
</evidence>
<dbReference type="InterPro" id="IPR002797">
    <property type="entry name" value="Polysacc_synth"/>
</dbReference>
<evidence type="ECO:0000313" key="8">
    <source>
        <dbReference type="Proteomes" id="UP001596620"/>
    </source>
</evidence>
<feature type="transmembrane region" description="Helical" evidence="6">
    <location>
        <begin position="130"/>
        <end position="154"/>
    </location>
</feature>
<evidence type="ECO:0000256" key="1">
    <source>
        <dbReference type="ARBA" id="ARBA00004651"/>
    </source>
</evidence>
<feature type="transmembrane region" description="Helical" evidence="6">
    <location>
        <begin position="417"/>
        <end position="436"/>
    </location>
</feature>
<comment type="subcellular location">
    <subcellularLocation>
        <location evidence="1">Cell membrane</location>
        <topology evidence="1">Multi-pass membrane protein</topology>
    </subcellularLocation>
</comment>
<accession>A0ABW2US19</accession>
<feature type="transmembrane region" description="Helical" evidence="6">
    <location>
        <begin position="326"/>
        <end position="343"/>
    </location>
</feature>
<evidence type="ECO:0000256" key="3">
    <source>
        <dbReference type="ARBA" id="ARBA00022692"/>
    </source>
</evidence>
<evidence type="ECO:0000256" key="5">
    <source>
        <dbReference type="ARBA" id="ARBA00023136"/>
    </source>
</evidence>
<keyword evidence="5 6" id="KW-0472">Membrane</keyword>
<gene>
    <name evidence="7" type="ORF">ACFQU8_04900</name>
</gene>
<feature type="transmembrane region" description="Helical" evidence="6">
    <location>
        <begin position="54"/>
        <end position="77"/>
    </location>
</feature>
<dbReference type="Pfam" id="PF01943">
    <property type="entry name" value="Polysacc_synt"/>
    <property type="match status" value="1"/>
</dbReference>
<feature type="transmembrane region" description="Helical" evidence="6">
    <location>
        <begin position="12"/>
        <end position="34"/>
    </location>
</feature>
<feature type="transmembrane region" description="Helical" evidence="6">
    <location>
        <begin position="448"/>
        <end position="469"/>
    </location>
</feature>
<evidence type="ECO:0000313" key="7">
    <source>
        <dbReference type="EMBL" id="MFC7746579.1"/>
    </source>
</evidence>
<name>A0ABW2US19_9BACI</name>